<name>A0A8B6F8B2_MYTGA</name>
<protein>
    <recommendedName>
        <fullName evidence="2">C2H2-type domain-containing protein</fullName>
    </recommendedName>
</protein>
<dbReference type="PANTHER" id="PTHR31511">
    <property type="entry name" value="PROTEIN CBG23764"/>
    <property type="match status" value="1"/>
</dbReference>
<dbReference type="SUPFAM" id="SSF54060">
    <property type="entry name" value="His-Me finger endonucleases"/>
    <property type="match status" value="1"/>
</dbReference>
<organism evidence="3 4">
    <name type="scientific">Mytilus galloprovincialis</name>
    <name type="common">Mediterranean mussel</name>
    <dbReference type="NCBI Taxonomy" id="29158"/>
    <lineage>
        <taxon>Eukaryota</taxon>
        <taxon>Metazoa</taxon>
        <taxon>Spiralia</taxon>
        <taxon>Lophotrochozoa</taxon>
        <taxon>Mollusca</taxon>
        <taxon>Bivalvia</taxon>
        <taxon>Autobranchia</taxon>
        <taxon>Pteriomorphia</taxon>
        <taxon>Mytilida</taxon>
        <taxon>Mytiloidea</taxon>
        <taxon>Mytilidae</taxon>
        <taxon>Mytilinae</taxon>
        <taxon>Mytilus</taxon>
    </lineage>
</organism>
<dbReference type="EMBL" id="UYJE01006485">
    <property type="protein sequence ID" value="VDI46287.1"/>
    <property type="molecule type" value="Genomic_DNA"/>
</dbReference>
<dbReference type="InterPro" id="IPR043502">
    <property type="entry name" value="DNA/RNA_pol_sf"/>
</dbReference>
<feature type="domain" description="C2H2-type" evidence="2">
    <location>
        <begin position="51"/>
        <end position="79"/>
    </location>
</feature>
<dbReference type="OrthoDB" id="6131469at2759"/>
<proteinExistence type="predicted"/>
<keyword evidence="1" id="KW-0862">Zinc</keyword>
<evidence type="ECO:0000313" key="4">
    <source>
        <dbReference type="Proteomes" id="UP000596742"/>
    </source>
</evidence>
<dbReference type="Gene3D" id="3.90.1600.10">
    <property type="entry name" value="Palm domain of DNA polymerase"/>
    <property type="match status" value="1"/>
</dbReference>
<accession>A0A8B6F8B2</accession>
<sequence length="1274" mass="149121">MMLGNDSPSLWTLFGDADGNTYTAFGLDIKILKEQVEKIEPEVDQMKKTKYECMTCGKSYSQRQGLSRHIRTDHLGEKHVCKTCRETFNRRDNYLRHIKKQRCQQRRDSSTDIDENVEIKLYKCNVKALNGTIETHTIETKGLNQFDCISIFDPMTFLNSQYDDVNDIIKQKVRDSSGIKWYVSMKMRMSRTNGELLETVKPYFRGECQTSLKVEDIDVGLKESIDKINTSFSNYQCRGSNWTVDKVIDLTINMARYRPFRGSSYIPLPKKLQSKKAIINIKNKDNKCFVWSILACLHPAKRDAERTSKYKNYIETLNTDGIEFPVKMRDIPRFEKQNNVSINIFGYKNNEIFPLHVTKLRSQPHVNLMIISNRKKSHFCYIKNLNRLLGDQKSDGHKHFYCLYCLNGFTEERILNIHVPYCQGYGKQKIRLPKEADKWLYYKDIRKQLKVPFIIYADFESLLVPIVGCQNNPTKSSTSKITEHTPCGFAYKVVGLTPETSKKPLVYRGADAADKFVQHMVKEQEEIEQKIHHCKFLEMTKGDWKSYWKATECHICQGKLNNDSIRVRDHCHITGKFRAAAHKECNINYKFTGRIPVVFHNLSRYDSHLIIQAIGKVKKKLTCIPNNMENYMSFSMGCMDFIDSQLFMPSSLKNLVENLAKDSSSKFRHMTMHFTEKKIHLFLRKQVYPYEYFDSTSKFTESQLPPIDAFYNSLSGEGISELDYDHAQQVWQQFNMQSLGDYHDLYVTADVLALADVFENFRDICLNYYKLDAAHFYTSPGLAWQAALKMTRVKLELLTDIDMYLFVEKGLRGGQSMISQRHAKANNKDVPNYDENKPNSYVMYLDANNLYGWAMSQALPVEGFRWLDEFEKDNLDVNGIEDDSENGYIFEVDLEYPEELHDNHNEYPLAPEKIKVTEDMLSPYAKKLLEDLKISRTSMEKLIPNLYPKEKYVIHYRNLKLYLSLGMKLTKTHRVMVFKQEQWLKKYIDFNTAKRQEAKNSFEKDFFKSMNNVVFGKTIENIRKRTDIKLVNNQSKARKLINKPTFNAFKIFNDDLVAVHMLKPRLYLNKPIYVGFTILDLSKELMYDFHYNKIKKKYGTKAKLLFTDTDSLCYSFETDDIYQDMIKDKDWFDTSDYDPEHPLHSTLNKKVLGKMKDETNGVPIQEFVGLKSKMYSLIYEENGNLKEKKTAAGIKKSVTKLHTRHEHYKQCLIHKEIHMSTLTQIRSYDHQLYNISINKRGLSPFDDKRYLLDDGISSYAYGHCNLRKSTVRRN</sequence>
<dbReference type="InterPro" id="IPR023211">
    <property type="entry name" value="DNA_pol_palm_dom_sf"/>
</dbReference>
<comment type="caution">
    <text evidence="3">The sequence shown here is derived from an EMBL/GenBank/DDBJ whole genome shotgun (WGS) entry which is preliminary data.</text>
</comment>
<dbReference type="InterPro" id="IPR013087">
    <property type="entry name" value="Znf_C2H2_type"/>
</dbReference>
<keyword evidence="4" id="KW-1185">Reference proteome</keyword>
<dbReference type="SUPFAM" id="SSF56672">
    <property type="entry name" value="DNA/RNA polymerases"/>
    <property type="match status" value="1"/>
</dbReference>
<dbReference type="Gene3D" id="3.30.160.60">
    <property type="entry name" value="Classic Zinc Finger"/>
    <property type="match status" value="1"/>
</dbReference>
<evidence type="ECO:0000313" key="3">
    <source>
        <dbReference type="EMBL" id="VDI46287.1"/>
    </source>
</evidence>
<dbReference type="PANTHER" id="PTHR31511:SF12">
    <property type="entry name" value="RHO TERMINATION FACTOR N-TERMINAL DOMAIN-CONTAINING PROTEIN"/>
    <property type="match status" value="1"/>
</dbReference>
<dbReference type="PROSITE" id="PS00028">
    <property type="entry name" value="ZINC_FINGER_C2H2_1"/>
    <property type="match status" value="1"/>
</dbReference>
<dbReference type="InterPro" id="IPR036236">
    <property type="entry name" value="Znf_C2H2_sf"/>
</dbReference>
<dbReference type="AlphaFoldDB" id="A0A8B6F8B2"/>
<dbReference type="GO" id="GO:0008270">
    <property type="term" value="F:zinc ion binding"/>
    <property type="evidence" value="ECO:0007669"/>
    <property type="project" value="UniProtKB-KW"/>
</dbReference>
<evidence type="ECO:0000259" key="2">
    <source>
        <dbReference type="PROSITE" id="PS50157"/>
    </source>
</evidence>
<reference evidence="3" key="1">
    <citation type="submission" date="2018-11" db="EMBL/GenBank/DDBJ databases">
        <authorList>
            <person name="Alioto T."/>
            <person name="Alioto T."/>
        </authorList>
    </citation>
    <scope>NUCLEOTIDE SEQUENCE</scope>
</reference>
<gene>
    <name evidence="3" type="ORF">MGAL_10B053868</name>
</gene>
<evidence type="ECO:0000256" key="1">
    <source>
        <dbReference type="PROSITE-ProRule" id="PRU00042"/>
    </source>
</evidence>
<dbReference type="SMART" id="SM00355">
    <property type="entry name" value="ZnF_C2H2"/>
    <property type="match status" value="2"/>
</dbReference>
<dbReference type="Proteomes" id="UP000596742">
    <property type="component" value="Unassembled WGS sequence"/>
</dbReference>
<dbReference type="PROSITE" id="PS50157">
    <property type="entry name" value="ZINC_FINGER_C2H2_2"/>
    <property type="match status" value="1"/>
</dbReference>
<keyword evidence="1" id="KW-0863">Zinc-finger</keyword>
<dbReference type="SUPFAM" id="SSF57667">
    <property type="entry name" value="beta-beta-alpha zinc fingers"/>
    <property type="match status" value="1"/>
</dbReference>
<dbReference type="InterPro" id="IPR044925">
    <property type="entry name" value="His-Me_finger_sf"/>
</dbReference>
<keyword evidence="1" id="KW-0479">Metal-binding</keyword>